<keyword evidence="2" id="KW-1185">Reference proteome</keyword>
<protein>
    <submittedName>
        <fullName evidence="1">Uncharacterized protein</fullName>
    </submittedName>
</protein>
<evidence type="ECO:0000313" key="1">
    <source>
        <dbReference type="EMBL" id="PAU81041.1"/>
    </source>
</evidence>
<dbReference type="RefSeq" id="WP_095616767.1">
    <property type="nucleotide sequence ID" value="NZ_NSKD01000002.1"/>
</dbReference>
<dbReference type="Proteomes" id="UP000218896">
    <property type="component" value="Unassembled WGS sequence"/>
</dbReference>
<dbReference type="EMBL" id="NSKD01000002">
    <property type="protein sequence ID" value="PAU81041.1"/>
    <property type="molecule type" value="Genomic_DNA"/>
</dbReference>
<proteinExistence type="predicted"/>
<accession>A0A2A2F638</accession>
<sequence length="75" mass="8234">MSKDTHPDHGVWIFRARGNGSAPVAGWQLVKGSESIETWRQSGETLVALQRRHLAACRELADCPPRPVSVALAEE</sequence>
<evidence type="ECO:0000313" key="2">
    <source>
        <dbReference type="Proteomes" id="UP000218896"/>
    </source>
</evidence>
<reference evidence="1 2" key="1">
    <citation type="submission" date="2017-08" db="EMBL/GenBank/DDBJ databases">
        <title>Halovibrio sewagensis sp. nov., isolated from wastewater of high salinity.</title>
        <authorList>
            <person name="Dong X."/>
            <person name="Zhang G."/>
        </authorList>
    </citation>
    <scope>NUCLEOTIDE SEQUENCE [LARGE SCALE GENOMIC DNA]</scope>
    <source>
        <strain evidence="1 2">YL5-2</strain>
    </source>
</reference>
<name>A0A2A2F638_9GAMM</name>
<comment type="caution">
    <text evidence="1">The sequence shown here is derived from an EMBL/GenBank/DDBJ whole genome shotgun (WGS) entry which is preliminary data.</text>
</comment>
<gene>
    <name evidence="1" type="ORF">CK501_05620</name>
</gene>
<dbReference type="AlphaFoldDB" id="A0A2A2F638"/>
<organism evidence="1 2">
    <name type="scientific">Halovibrio salipaludis</name>
    <dbReference type="NCBI Taxonomy" id="2032626"/>
    <lineage>
        <taxon>Bacteria</taxon>
        <taxon>Pseudomonadati</taxon>
        <taxon>Pseudomonadota</taxon>
        <taxon>Gammaproteobacteria</taxon>
        <taxon>Oceanospirillales</taxon>
        <taxon>Halomonadaceae</taxon>
        <taxon>Halovibrio</taxon>
    </lineage>
</organism>